<dbReference type="InterPro" id="IPR035437">
    <property type="entry name" value="SNase_OB-fold_sf"/>
</dbReference>
<evidence type="ECO:0000259" key="1">
    <source>
        <dbReference type="PROSITE" id="PS50830"/>
    </source>
</evidence>
<evidence type="ECO:0000313" key="3">
    <source>
        <dbReference type="Proteomes" id="UP000187266"/>
    </source>
</evidence>
<dbReference type="PANTHER" id="PTHR12302">
    <property type="entry name" value="EBNA2 BINDING PROTEIN P100"/>
    <property type="match status" value="1"/>
</dbReference>
<dbReference type="Proteomes" id="UP000187266">
    <property type="component" value="Chromosome"/>
</dbReference>
<dbReference type="SMART" id="SM00318">
    <property type="entry name" value="SNc"/>
    <property type="match status" value="1"/>
</dbReference>
<dbReference type="AlphaFoldDB" id="A0A1U7DM03"/>
<reference evidence="2 3" key="1">
    <citation type="submission" date="2017-01" db="EMBL/GenBank/DDBJ databases">
        <title>Genomic analysis of Xuhuaishuia manganoxidans DY6-4.</title>
        <authorList>
            <person name="Wang X."/>
        </authorList>
    </citation>
    <scope>NUCLEOTIDE SEQUENCE [LARGE SCALE GENOMIC DNA]</scope>
    <source>
        <strain evidence="2 3">DY6-4</strain>
    </source>
</reference>
<dbReference type="STRING" id="1267768.BV394_03795"/>
<dbReference type="SUPFAM" id="SSF50199">
    <property type="entry name" value="Staphylococcal nuclease"/>
    <property type="match status" value="1"/>
</dbReference>
<feature type="domain" description="TNase-like" evidence="1">
    <location>
        <begin position="23"/>
        <end position="139"/>
    </location>
</feature>
<organism evidence="2 3">
    <name type="scientific">Brevirhabdus pacifica</name>
    <dbReference type="NCBI Taxonomy" id="1267768"/>
    <lineage>
        <taxon>Bacteria</taxon>
        <taxon>Pseudomonadati</taxon>
        <taxon>Pseudomonadota</taxon>
        <taxon>Alphaproteobacteria</taxon>
        <taxon>Rhodobacterales</taxon>
        <taxon>Paracoccaceae</taxon>
        <taxon>Brevirhabdus</taxon>
    </lineage>
</organism>
<name>A0A1U7DM03_9RHOB</name>
<dbReference type="OrthoDB" id="9805504at2"/>
<dbReference type="PANTHER" id="PTHR12302:SF26">
    <property type="entry name" value="BLR1266 PROTEIN"/>
    <property type="match status" value="1"/>
</dbReference>
<proteinExistence type="predicted"/>
<sequence length="210" mass="22998">MALPAPLTGPVDAAGRVIVGPARVIDGDTIQIGATHIRLIGIDTPEAAETCKSPSGVVWRCGSYATHWLRQRLQGLRVECLDEGRDRYARTLAHCRVDGRDLGADLTRAGVARAYRRYSTEYVPAEEAARRAGLGLWADRPQVPAQFLARAVDAGPKDCQIKGNISKNGMIYHVPGSRSYNRTRIDTSRGERWFCSEGEARTAGWRAPRG</sequence>
<gene>
    <name evidence="2" type="ORF">BV394_03795</name>
</gene>
<dbReference type="PROSITE" id="PS50830">
    <property type="entry name" value="TNASE_3"/>
    <property type="match status" value="1"/>
</dbReference>
<dbReference type="EMBL" id="CP019124">
    <property type="protein sequence ID" value="APX90945.1"/>
    <property type="molecule type" value="Genomic_DNA"/>
</dbReference>
<dbReference type="Gene3D" id="2.40.50.90">
    <property type="match status" value="1"/>
</dbReference>
<protein>
    <recommendedName>
        <fullName evidence="1">TNase-like domain-containing protein</fullName>
    </recommendedName>
</protein>
<evidence type="ECO:0000313" key="2">
    <source>
        <dbReference type="EMBL" id="APX90945.1"/>
    </source>
</evidence>
<dbReference type="Pfam" id="PF00565">
    <property type="entry name" value="SNase"/>
    <property type="match status" value="1"/>
</dbReference>
<accession>A0A1U7DM03</accession>
<keyword evidence="3" id="KW-1185">Reference proteome</keyword>
<dbReference type="InterPro" id="IPR016071">
    <property type="entry name" value="Staphylococal_nuclease_OB-fold"/>
</dbReference>